<dbReference type="Pfam" id="PF13649">
    <property type="entry name" value="Methyltransf_25"/>
    <property type="match status" value="1"/>
</dbReference>
<dbReference type="InterPro" id="IPR029063">
    <property type="entry name" value="SAM-dependent_MTases_sf"/>
</dbReference>
<evidence type="ECO:0000259" key="1">
    <source>
        <dbReference type="Pfam" id="PF13649"/>
    </source>
</evidence>
<keyword evidence="3" id="KW-1185">Reference proteome</keyword>
<keyword evidence="2" id="KW-0489">Methyltransferase</keyword>
<name>A0ABX1JTV5_9MICC</name>
<proteinExistence type="predicted"/>
<dbReference type="GO" id="GO:0008168">
    <property type="term" value="F:methyltransferase activity"/>
    <property type="evidence" value="ECO:0007669"/>
    <property type="project" value="UniProtKB-KW"/>
</dbReference>
<feature type="non-terminal residue" evidence="2">
    <location>
        <position position="78"/>
    </location>
</feature>
<dbReference type="Proteomes" id="UP000523795">
    <property type="component" value="Unassembled WGS sequence"/>
</dbReference>
<feature type="domain" description="Methyltransferase" evidence="1">
    <location>
        <begin position="18"/>
        <end position="77"/>
    </location>
</feature>
<keyword evidence="2" id="KW-0808">Transferase</keyword>
<evidence type="ECO:0000313" key="2">
    <source>
        <dbReference type="EMBL" id="NKX52734.1"/>
    </source>
</evidence>
<sequence>TERDSFIDALVAAHRHQVLEIGCGTGEGGLVFVAAGITYVGVDPSGENIHLARARRLEAVVGTPAELPFADATFDAAW</sequence>
<comment type="caution">
    <text evidence="2">The sequence shown here is derived from an EMBL/GenBank/DDBJ whole genome shotgun (WGS) entry which is preliminary data.</text>
</comment>
<dbReference type="GO" id="GO:0032259">
    <property type="term" value="P:methylation"/>
    <property type="evidence" value="ECO:0007669"/>
    <property type="project" value="UniProtKB-KW"/>
</dbReference>
<dbReference type="InterPro" id="IPR041698">
    <property type="entry name" value="Methyltransf_25"/>
</dbReference>
<reference evidence="2 3" key="1">
    <citation type="submission" date="2020-04" db="EMBL/GenBank/DDBJ databases">
        <authorList>
            <person name="Liu S."/>
        </authorList>
    </citation>
    <scope>NUCLEOTIDE SEQUENCE [LARGE SCALE GENOMIC DNA]</scope>
    <source>
        <strain evidence="2 3">CGMCC 1.15091</strain>
    </source>
</reference>
<feature type="non-terminal residue" evidence="2">
    <location>
        <position position="1"/>
    </location>
</feature>
<accession>A0ABX1JTV5</accession>
<dbReference type="Gene3D" id="3.40.50.150">
    <property type="entry name" value="Vaccinia Virus protein VP39"/>
    <property type="match status" value="1"/>
</dbReference>
<dbReference type="SUPFAM" id="SSF53335">
    <property type="entry name" value="S-adenosyl-L-methionine-dependent methyltransferases"/>
    <property type="match status" value="1"/>
</dbReference>
<gene>
    <name evidence="2" type="ORF">HER39_19590</name>
</gene>
<dbReference type="EMBL" id="JAAZSR010000703">
    <property type="protein sequence ID" value="NKX52734.1"/>
    <property type="molecule type" value="Genomic_DNA"/>
</dbReference>
<evidence type="ECO:0000313" key="3">
    <source>
        <dbReference type="Proteomes" id="UP000523795"/>
    </source>
</evidence>
<protein>
    <submittedName>
        <fullName evidence="2">Class I SAM-dependent methyltransferase</fullName>
    </submittedName>
</protein>
<organism evidence="2 3">
    <name type="scientific">Arthrobacter deserti</name>
    <dbReference type="NCBI Taxonomy" id="1742687"/>
    <lineage>
        <taxon>Bacteria</taxon>
        <taxon>Bacillati</taxon>
        <taxon>Actinomycetota</taxon>
        <taxon>Actinomycetes</taxon>
        <taxon>Micrococcales</taxon>
        <taxon>Micrococcaceae</taxon>
        <taxon>Arthrobacter</taxon>
    </lineage>
</organism>